<dbReference type="Proteomes" id="UP000486602">
    <property type="component" value="Unassembled WGS sequence"/>
</dbReference>
<keyword evidence="2" id="KW-1185">Reference proteome</keyword>
<protein>
    <submittedName>
        <fullName evidence="1">Uncharacterized protein</fullName>
    </submittedName>
</protein>
<reference evidence="1 2" key="1">
    <citation type="submission" date="2020-02" db="EMBL/GenBank/DDBJ databases">
        <title>Out from the shadows clarifying the taxonomy of the family Cryomorphaceae and related taxa by utilizing the GTDB taxonomic framework.</title>
        <authorList>
            <person name="Bowman J.P."/>
        </authorList>
    </citation>
    <scope>NUCLEOTIDE SEQUENCE [LARGE SCALE GENOMIC DNA]</scope>
    <source>
        <strain evidence="1 2">QSSC 1-22</strain>
    </source>
</reference>
<comment type="caution">
    <text evidence="1">The sequence shown here is derived from an EMBL/GenBank/DDBJ whole genome shotgun (WGS) entry which is preliminary data.</text>
</comment>
<accession>A0A7K3WRG5</accession>
<dbReference type="EMBL" id="JAAGVY010000022">
    <property type="protein sequence ID" value="NEN24269.1"/>
    <property type="molecule type" value="Genomic_DNA"/>
</dbReference>
<gene>
    <name evidence="1" type="ORF">G3O08_12220</name>
</gene>
<proteinExistence type="predicted"/>
<evidence type="ECO:0000313" key="1">
    <source>
        <dbReference type="EMBL" id="NEN24269.1"/>
    </source>
</evidence>
<sequence length="106" mass="11650">MVKFIAIDADGLNAVFGESEIAIVNPYCKSKNSPKQINRSADFSQIDHLDSPNLVLNSLCTSPFELKLLPVGADIIQPIVLFTEHFSSSLLSYLFIDNDCPPPRLA</sequence>
<name>A0A7K3WRG5_9FLAO</name>
<organism evidence="1 2">
    <name type="scientific">Cryomorpha ignava</name>
    <dbReference type="NCBI Taxonomy" id="101383"/>
    <lineage>
        <taxon>Bacteria</taxon>
        <taxon>Pseudomonadati</taxon>
        <taxon>Bacteroidota</taxon>
        <taxon>Flavobacteriia</taxon>
        <taxon>Flavobacteriales</taxon>
        <taxon>Cryomorphaceae</taxon>
        <taxon>Cryomorpha</taxon>
    </lineage>
</organism>
<evidence type="ECO:0000313" key="2">
    <source>
        <dbReference type="Proteomes" id="UP000486602"/>
    </source>
</evidence>
<dbReference type="AlphaFoldDB" id="A0A7K3WRG5"/>